<accession>A0A8J7H9X8</accession>
<gene>
    <name evidence="4" type="ORF">I5677_00525</name>
</gene>
<evidence type="ECO:0000313" key="5">
    <source>
        <dbReference type="Proteomes" id="UP000623269"/>
    </source>
</evidence>
<protein>
    <submittedName>
        <fullName evidence="4">Glycosyltransferase family 4 protein</fullName>
    </submittedName>
</protein>
<dbReference type="InterPro" id="IPR028098">
    <property type="entry name" value="Glyco_trans_4-like_N"/>
</dbReference>
<reference evidence="4" key="1">
    <citation type="submission" date="2020-12" db="EMBL/GenBank/DDBJ databases">
        <title>M. sibirica DSM 26468T genome.</title>
        <authorList>
            <person name="Thieme N."/>
            <person name="Rettenmaier R."/>
            <person name="Zverlov V."/>
            <person name="Liebl W."/>
        </authorList>
    </citation>
    <scope>NUCLEOTIDE SEQUENCE</scope>
    <source>
        <strain evidence="4">DSM 26468</strain>
    </source>
</reference>
<keyword evidence="1" id="KW-0808">Transferase</keyword>
<keyword evidence="5" id="KW-1185">Reference proteome</keyword>
<evidence type="ECO:0000259" key="3">
    <source>
        <dbReference type="Pfam" id="PF13439"/>
    </source>
</evidence>
<dbReference type="GO" id="GO:0009103">
    <property type="term" value="P:lipopolysaccharide biosynthetic process"/>
    <property type="evidence" value="ECO:0007669"/>
    <property type="project" value="TreeGrafter"/>
</dbReference>
<organism evidence="4 5">
    <name type="scientific">Mobilitalea sibirica</name>
    <dbReference type="NCBI Taxonomy" id="1462919"/>
    <lineage>
        <taxon>Bacteria</taxon>
        <taxon>Bacillati</taxon>
        <taxon>Bacillota</taxon>
        <taxon>Clostridia</taxon>
        <taxon>Lachnospirales</taxon>
        <taxon>Lachnospiraceae</taxon>
        <taxon>Mobilitalea</taxon>
    </lineage>
</organism>
<dbReference type="Proteomes" id="UP000623269">
    <property type="component" value="Unassembled WGS sequence"/>
</dbReference>
<dbReference type="Pfam" id="PF13439">
    <property type="entry name" value="Glyco_transf_4"/>
    <property type="match status" value="1"/>
</dbReference>
<feature type="domain" description="Glycosyl transferase family 1" evidence="2">
    <location>
        <begin position="208"/>
        <end position="356"/>
    </location>
</feature>
<dbReference type="RefSeq" id="WP_197659601.1">
    <property type="nucleotide sequence ID" value="NZ_JAEAGR010000001.1"/>
</dbReference>
<evidence type="ECO:0000256" key="1">
    <source>
        <dbReference type="ARBA" id="ARBA00022679"/>
    </source>
</evidence>
<dbReference type="SUPFAM" id="SSF53756">
    <property type="entry name" value="UDP-Glycosyltransferase/glycogen phosphorylase"/>
    <property type="match status" value="1"/>
</dbReference>
<dbReference type="GO" id="GO:0016757">
    <property type="term" value="F:glycosyltransferase activity"/>
    <property type="evidence" value="ECO:0007669"/>
    <property type="project" value="InterPro"/>
</dbReference>
<dbReference type="EMBL" id="JAEAGR010000001">
    <property type="protein sequence ID" value="MBH1939371.1"/>
    <property type="molecule type" value="Genomic_DNA"/>
</dbReference>
<dbReference type="PANTHER" id="PTHR46401:SF2">
    <property type="entry name" value="GLYCOSYLTRANSFERASE WBBK-RELATED"/>
    <property type="match status" value="1"/>
</dbReference>
<dbReference type="PANTHER" id="PTHR46401">
    <property type="entry name" value="GLYCOSYLTRANSFERASE WBBK-RELATED"/>
    <property type="match status" value="1"/>
</dbReference>
<dbReference type="InterPro" id="IPR001296">
    <property type="entry name" value="Glyco_trans_1"/>
</dbReference>
<dbReference type="Pfam" id="PF00534">
    <property type="entry name" value="Glycos_transf_1"/>
    <property type="match status" value="1"/>
</dbReference>
<evidence type="ECO:0000259" key="2">
    <source>
        <dbReference type="Pfam" id="PF00534"/>
    </source>
</evidence>
<proteinExistence type="predicted"/>
<dbReference type="Gene3D" id="3.40.50.2000">
    <property type="entry name" value="Glycogen Phosphorylase B"/>
    <property type="match status" value="2"/>
</dbReference>
<evidence type="ECO:0000313" key="4">
    <source>
        <dbReference type="EMBL" id="MBH1939371.1"/>
    </source>
</evidence>
<dbReference type="AlphaFoldDB" id="A0A8J7H9X8"/>
<comment type="caution">
    <text evidence="4">The sequence shown here is derived from an EMBL/GenBank/DDBJ whole genome shotgun (WGS) entry which is preliminary data.</text>
</comment>
<feature type="domain" description="Glycosyltransferase subfamily 4-like N-terminal" evidence="3">
    <location>
        <begin position="23"/>
        <end position="199"/>
    </location>
</feature>
<sequence length="382" mass="42803">MKNICFIATRYPNRIEPTKHVFLKNLVVKIADMGFNCTVIAPIPIHKSKKFHSLTTHVIEHSKNGNEINIFYPRYLSLGEKKRIGLNPVHISLYFFYKSCASIIEKHKISPDVFYGHFICMPGICACKLSKKFKRPSFIAYGESSDWSIKKYGIKKTIKDINNVAGVISVSSYNKEKLLGMNVVTDEKVKVFVNGVDTSSFLPIDKALARVKFGFDQNDFIISFVGQFIERKGINNLVEAIKDMPEVKLICAGSGPLKPNGDNILYCDKINPTDMPAFLSSSDVFVLPTQNEGCCNAILEAMACGLPIISSDLPFNKDVLDSENALLINPYSTEEITMAIKELKSNLELRTKLSRGSLKRAKMLSLEQRAANIKDWINSKIS</sequence>
<dbReference type="CDD" id="cd03801">
    <property type="entry name" value="GT4_PimA-like"/>
    <property type="match status" value="1"/>
</dbReference>
<name>A0A8J7H9X8_9FIRM</name>